<proteinExistence type="predicted"/>
<dbReference type="Gene3D" id="3.30.465.10">
    <property type="match status" value="1"/>
</dbReference>
<dbReference type="PROSITE" id="PS00198">
    <property type="entry name" value="4FE4S_FER_1"/>
    <property type="match status" value="1"/>
</dbReference>
<evidence type="ECO:0000313" key="11">
    <source>
        <dbReference type="Proteomes" id="UP000638648"/>
    </source>
</evidence>
<dbReference type="SUPFAM" id="SSF46548">
    <property type="entry name" value="alpha-helical ferredoxin"/>
    <property type="match status" value="1"/>
</dbReference>
<sequence>MATVELPDPLTKRPPTPRIDVASLRQALMTRVDGEVRFDAGSRGAYSTDASNFRQVPVGVVLPRTIEAGAEAVAVCHEFDAPVLSRGGGTSLAGQCTNTAVVIDWSKYCHKLLSVDVEARTCVVEPGIVLDELNRQLAPHGLRYGPEPATHPNCTIGGMIGNNSCGATAQRTGKVVDNIARLEVLLYDGTRFWCGETNEEEYAAIERRGDRRASVYRSLRRLRDRYAEEIRHRYPDIPRRVSGYNLDSLLPEHNFDVAGLLVGSESTLVTVLRAELELVPVLKQRSIVVIGFDSIAGAGDAVPAVLPHKPIALEGIDERLITDERIKHLNPEAREKMPHGSGFLLVQFGANTTEEVDDAAQRMLAALGISDGDPRISFLDDPTHEDELWRVREAGLGATAHVPGEADTWEGWEDSAVPPDRLGDYLRDLERLFADFGYADETAPSLYGHFGQGCVHTRIPFGLASADGVAHYRRFMERAADLVASYGGSFSGEHGDGQSRGELLPRMFGESLTRAFGELKAIFDPADRMNPGKVVAPYSLDENLRLGNSWSPHAGRELFFSYPEDQGSFVAAANRCVGVGKCRQHEHAGGAVMCPSYQATREEEHSTRGRARLLFEMLGGHDDSPVKGGWRSTAVRDALDLCLACKGCKTDCPVNVDMATYKAEFLAQHYRGRLRPRAHYSLGWLPVLAAAIGRSPRLARTVNALTHAPVLPRIATRAAGLEHREIPLFAEQTLRQWWAGRDKVPRGDRGTVLLWPDTFTNTFHPAIGKAAIEVLEDAGWTVALPDQPLCCGLTWISTGQLSTAKRILRRTVDALADHVRAGGLVVGLEPSCTAVFRSDAPELLGDDLDVQRLSKQTVTLAELLTEHTPGWTPPRLDGVRGIAQVHCHQHAVLGWDADQRILEQAGAEVERLDAGCCGLAGNFGFERGHLEVSTACAESVLLPAVRQADASTAVLADGFSCRTQIHELAGAGREALHVAELLRLQHTSDAQPFRPTRPQLPTAIRRSAALVCTAAAAGLASVGTGYAVRGLARRALRRLGRHR</sequence>
<evidence type="ECO:0000256" key="1">
    <source>
        <dbReference type="ARBA" id="ARBA00001974"/>
    </source>
</evidence>
<dbReference type="EMBL" id="JADBEM010000001">
    <property type="protein sequence ID" value="MBE1604670.1"/>
    <property type="molecule type" value="Genomic_DNA"/>
</dbReference>
<evidence type="ECO:0000256" key="5">
    <source>
        <dbReference type="ARBA" id="ARBA00023002"/>
    </source>
</evidence>
<accession>A0A927MPU6</accession>
<dbReference type="InterPro" id="IPR006094">
    <property type="entry name" value="Oxid_FAD_bind_N"/>
</dbReference>
<dbReference type="Proteomes" id="UP000638648">
    <property type="component" value="Unassembled WGS sequence"/>
</dbReference>
<dbReference type="InterPro" id="IPR016169">
    <property type="entry name" value="FAD-bd_PCMH_sub2"/>
</dbReference>
<reference evidence="10" key="1">
    <citation type="submission" date="2020-10" db="EMBL/GenBank/DDBJ databases">
        <title>Sequencing the genomes of 1000 actinobacteria strains.</title>
        <authorList>
            <person name="Klenk H.-P."/>
        </authorList>
    </citation>
    <scope>NUCLEOTIDE SEQUENCE</scope>
    <source>
        <strain evidence="10">DSM 45354</strain>
    </source>
</reference>
<dbReference type="Pfam" id="PF02754">
    <property type="entry name" value="CCG"/>
    <property type="match status" value="1"/>
</dbReference>
<keyword evidence="8" id="KW-0472">Membrane</keyword>
<keyword evidence="5" id="KW-0560">Oxidoreductase</keyword>
<dbReference type="SUPFAM" id="SSF55103">
    <property type="entry name" value="FAD-linked oxidases, C-terminal domain"/>
    <property type="match status" value="1"/>
</dbReference>
<organism evidence="10 11">
    <name type="scientific">Actinopolymorpha pittospori</name>
    <dbReference type="NCBI Taxonomy" id="648752"/>
    <lineage>
        <taxon>Bacteria</taxon>
        <taxon>Bacillati</taxon>
        <taxon>Actinomycetota</taxon>
        <taxon>Actinomycetes</taxon>
        <taxon>Propionibacteriales</taxon>
        <taxon>Actinopolymorphaceae</taxon>
        <taxon>Actinopolymorpha</taxon>
    </lineage>
</organism>
<dbReference type="PROSITE" id="PS51387">
    <property type="entry name" value="FAD_PCMH"/>
    <property type="match status" value="1"/>
</dbReference>
<feature type="domain" description="FAD-binding PCMH-type" evidence="9">
    <location>
        <begin position="53"/>
        <end position="281"/>
    </location>
</feature>
<evidence type="ECO:0000256" key="4">
    <source>
        <dbReference type="ARBA" id="ARBA00022827"/>
    </source>
</evidence>
<evidence type="ECO:0000256" key="3">
    <source>
        <dbReference type="ARBA" id="ARBA00022723"/>
    </source>
</evidence>
<keyword evidence="8" id="KW-1133">Transmembrane helix</keyword>
<protein>
    <submittedName>
        <fullName evidence="10">FAD/FMN-containing dehydrogenase/Fe-S oxidoreductase</fullName>
    </submittedName>
</protein>
<dbReference type="Pfam" id="PF02913">
    <property type="entry name" value="FAD-oxidase_C"/>
    <property type="match status" value="1"/>
</dbReference>
<evidence type="ECO:0000256" key="6">
    <source>
        <dbReference type="ARBA" id="ARBA00023004"/>
    </source>
</evidence>
<evidence type="ECO:0000259" key="9">
    <source>
        <dbReference type="PROSITE" id="PS51387"/>
    </source>
</evidence>
<keyword evidence="4" id="KW-0274">FAD</keyword>
<dbReference type="GO" id="GO:0051536">
    <property type="term" value="F:iron-sulfur cluster binding"/>
    <property type="evidence" value="ECO:0007669"/>
    <property type="project" value="UniProtKB-KW"/>
</dbReference>
<dbReference type="GO" id="GO:0008720">
    <property type="term" value="F:D-lactate dehydrogenase (NAD+) activity"/>
    <property type="evidence" value="ECO:0007669"/>
    <property type="project" value="TreeGrafter"/>
</dbReference>
<keyword evidence="8" id="KW-0812">Transmembrane</keyword>
<keyword evidence="6" id="KW-0408">Iron</keyword>
<dbReference type="GO" id="GO:0004458">
    <property type="term" value="F:D-lactate dehydrogenase (cytochrome) activity"/>
    <property type="evidence" value="ECO:0007669"/>
    <property type="project" value="TreeGrafter"/>
</dbReference>
<dbReference type="InterPro" id="IPR016166">
    <property type="entry name" value="FAD-bd_PCMH"/>
</dbReference>
<dbReference type="AlphaFoldDB" id="A0A927MPU6"/>
<keyword evidence="2" id="KW-0285">Flavoprotein</keyword>
<dbReference type="InterPro" id="IPR036318">
    <property type="entry name" value="FAD-bd_PCMH-like_sf"/>
</dbReference>
<dbReference type="PANTHER" id="PTHR11748:SF119">
    <property type="entry name" value="D-2-HYDROXYGLUTARATE DEHYDROGENASE"/>
    <property type="match status" value="1"/>
</dbReference>
<dbReference type="GO" id="GO:1903457">
    <property type="term" value="P:lactate catabolic process"/>
    <property type="evidence" value="ECO:0007669"/>
    <property type="project" value="TreeGrafter"/>
</dbReference>
<evidence type="ECO:0000256" key="7">
    <source>
        <dbReference type="ARBA" id="ARBA00023014"/>
    </source>
</evidence>
<dbReference type="PANTHER" id="PTHR11748">
    <property type="entry name" value="D-LACTATE DEHYDROGENASE"/>
    <property type="match status" value="1"/>
</dbReference>
<gene>
    <name evidence="10" type="ORF">HEB94_001518</name>
</gene>
<keyword evidence="7" id="KW-0411">Iron-sulfur</keyword>
<dbReference type="GO" id="GO:0071949">
    <property type="term" value="F:FAD binding"/>
    <property type="evidence" value="ECO:0007669"/>
    <property type="project" value="InterPro"/>
</dbReference>
<name>A0A927MPU6_9ACTN</name>
<keyword evidence="11" id="KW-1185">Reference proteome</keyword>
<comment type="caution">
    <text evidence="10">The sequence shown here is derived from an EMBL/GenBank/DDBJ whole genome shotgun (WGS) entry which is preliminary data.</text>
</comment>
<dbReference type="RefSeq" id="WP_192749165.1">
    <property type="nucleotide sequence ID" value="NZ_BAABJL010000043.1"/>
</dbReference>
<dbReference type="SUPFAM" id="SSF56176">
    <property type="entry name" value="FAD-binding/transporter-associated domain-like"/>
    <property type="match status" value="1"/>
</dbReference>
<evidence type="ECO:0000313" key="10">
    <source>
        <dbReference type="EMBL" id="MBE1604670.1"/>
    </source>
</evidence>
<dbReference type="InterPro" id="IPR017900">
    <property type="entry name" value="4Fe4S_Fe_S_CS"/>
</dbReference>
<dbReference type="InterPro" id="IPR004113">
    <property type="entry name" value="FAD-bd_oxidored_4_C"/>
</dbReference>
<dbReference type="GO" id="GO:0046872">
    <property type="term" value="F:metal ion binding"/>
    <property type="evidence" value="ECO:0007669"/>
    <property type="project" value="UniProtKB-KW"/>
</dbReference>
<dbReference type="InterPro" id="IPR004017">
    <property type="entry name" value="Cys_rich_dom"/>
</dbReference>
<evidence type="ECO:0000256" key="2">
    <source>
        <dbReference type="ARBA" id="ARBA00022630"/>
    </source>
</evidence>
<dbReference type="InterPro" id="IPR016167">
    <property type="entry name" value="FAD-bd_PCMH_sub1"/>
</dbReference>
<dbReference type="Gene3D" id="3.30.43.10">
    <property type="entry name" value="Uridine Diphospho-n-acetylenolpyruvylglucosamine Reductase, domain 2"/>
    <property type="match status" value="1"/>
</dbReference>
<dbReference type="InterPro" id="IPR016164">
    <property type="entry name" value="FAD-linked_Oxase-like_C"/>
</dbReference>
<comment type="cofactor">
    <cofactor evidence="1">
        <name>FAD</name>
        <dbReference type="ChEBI" id="CHEBI:57692"/>
    </cofactor>
</comment>
<evidence type="ECO:0000256" key="8">
    <source>
        <dbReference type="SAM" id="Phobius"/>
    </source>
</evidence>
<dbReference type="InterPro" id="IPR017896">
    <property type="entry name" value="4Fe4S_Fe-S-bd"/>
</dbReference>
<dbReference type="Gene3D" id="3.30.70.2740">
    <property type="match status" value="1"/>
</dbReference>
<dbReference type="Pfam" id="PF13183">
    <property type="entry name" value="Fer4_8"/>
    <property type="match status" value="1"/>
</dbReference>
<keyword evidence="3" id="KW-0479">Metal-binding</keyword>
<dbReference type="Pfam" id="PF01565">
    <property type="entry name" value="FAD_binding_4"/>
    <property type="match status" value="1"/>
</dbReference>
<feature type="transmembrane region" description="Helical" evidence="8">
    <location>
        <begin position="1008"/>
        <end position="1028"/>
    </location>
</feature>